<name>A0A084EVR1_9BACT</name>
<dbReference type="RefSeq" id="WP_038103634.1">
    <property type="nucleotide sequence ID" value="NZ_JFDP01000089.1"/>
</dbReference>
<dbReference type="Gene3D" id="3.30.420.40">
    <property type="match status" value="2"/>
</dbReference>
<evidence type="ECO:0000256" key="1">
    <source>
        <dbReference type="ARBA" id="ARBA00007381"/>
    </source>
</evidence>
<evidence type="ECO:0000256" key="5">
    <source>
        <dbReference type="ARBA" id="ARBA00023016"/>
    </source>
</evidence>
<dbReference type="eggNOG" id="COG0443">
    <property type="taxonomic scope" value="Bacteria"/>
</dbReference>
<keyword evidence="3 7" id="KW-0547">Nucleotide-binding</keyword>
<dbReference type="CDD" id="cd10234">
    <property type="entry name" value="ASKHA_NBD_HSP70_DnaK-like"/>
    <property type="match status" value="1"/>
</dbReference>
<dbReference type="InterPro" id="IPR012725">
    <property type="entry name" value="Chaperone_DnaK"/>
</dbReference>
<keyword evidence="6 7" id="KW-0143">Chaperone</keyword>
<comment type="induction">
    <text evidence="7">By stress conditions e.g. heat shock.</text>
</comment>
<evidence type="ECO:0000256" key="2">
    <source>
        <dbReference type="ARBA" id="ARBA00022553"/>
    </source>
</evidence>
<keyword evidence="4 7" id="KW-0067">ATP-binding</keyword>
<keyword evidence="9" id="KW-0175">Coiled coil</keyword>
<keyword evidence="5 7" id="KW-0346">Stress response</keyword>
<dbReference type="InterPro" id="IPR013126">
    <property type="entry name" value="Hsp_70_fam"/>
</dbReference>
<feature type="coiled-coil region" evidence="9">
    <location>
        <begin position="224"/>
        <end position="251"/>
    </location>
</feature>
<dbReference type="PROSITE" id="PS00329">
    <property type="entry name" value="HSP70_2"/>
    <property type="match status" value="1"/>
</dbReference>
<gene>
    <name evidence="7 11" type="primary">dnaK</name>
    <name evidence="11" type="ORF">UDIV_7120</name>
</gene>
<accession>A0A084EVR1</accession>
<dbReference type="AlphaFoldDB" id="A0A084EVR1"/>
<proteinExistence type="evidence at transcript level"/>
<evidence type="ECO:0000256" key="4">
    <source>
        <dbReference type="ARBA" id="ARBA00022840"/>
    </source>
</evidence>
<dbReference type="OrthoDB" id="9766019at2"/>
<evidence type="ECO:0000256" key="6">
    <source>
        <dbReference type="ARBA" id="ARBA00023186"/>
    </source>
</evidence>
<reference evidence="11 12" key="1">
    <citation type="submission" date="2014-02" db="EMBL/GenBank/DDBJ databases">
        <title>Genome sequence of Ureaplasma diversum strain 246.</title>
        <authorList>
            <person name="Sirand-Pugnet P."/>
            <person name="Breton M."/>
            <person name="Dordet-Frisoni E."/>
            <person name="Baranowski E."/>
            <person name="Barre A."/>
            <person name="Couture C."/>
            <person name="Dupuy V."/>
            <person name="Gaurivaud P."/>
            <person name="Jacob D."/>
            <person name="Lemaitre C."/>
            <person name="Manso-Silvan L."/>
            <person name="Nikolski M."/>
            <person name="Nouvel L.-X."/>
            <person name="Poumarat F."/>
            <person name="Tardy F."/>
            <person name="Thebault P."/>
            <person name="Theil S."/>
            <person name="Citti C."/>
            <person name="Thiaucourt F."/>
            <person name="Blanchard A."/>
        </authorList>
    </citation>
    <scope>NUCLEOTIDE SEQUENCE [LARGE SCALE GENOMIC DNA]</scope>
    <source>
        <strain evidence="11 12">NCTC 246</strain>
    </source>
</reference>
<dbReference type="HAMAP" id="MF_00332">
    <property type="entry name" value="DnaK"/>
    <property type="match status" value="1"/>
</dbReference>
<dbReference type="InterPro" id="IPR018181">
    <property type="entry name" value="Heat_shock_70_CS"/>
</dbReference>
<feature type="region of interest" description="Disordered" evidence="10">
    <location>
        <begin position="571"/>
        <end position="608"/>
    </location>
</feature>
<comment type="function">
    <text evidence="7">Acts as a chaperone.</text>
</comment>
<evidence type="ECO:0000313" key="11">
    <source>
        <dbReference type="EMBL" id="KEZ22053.1"/>
    </source>
</evidence>
<dbReference type="GO" id="GO:0005524">
    <property type="term" value="F:ATP binding"/>
    <property type="evidence" value="ECO:0007669"/>
    <property type="project" value="UniProtKB-UniRule"/>
</dbReference>
<dbReference type="PROSITE" id="PS01036">
    <property type="entry name" value="HSP70_3"/>
    <property type="match status" value="1"/>
</dbReference>
<protein>
    <recommendedName>
        <fullName evidence="7">Chaperone protein DnaK</fullName>
    </recommendedName>
    <alternativeName>
        <fullName evidence="7">HSP70</fullName>
    </alternativeName>
    <alternativeName>
        <fullName evidence="7">Heat shock 70 kDa protein</fullName>
    </alternativeName>
    <alternativeName>
        <fullName evidence="7">Heat shock protein 70</fullName>
    </alternativeName>
</protein>
<comment type="caution">
    <text evidence="11">The sequence shown here is derived from an EMBL/GenBank/DDBJ whole genome shotgun (WGS) entry which is preliminary data.</text>
</comment>
<feature type="compositionally biased region" description="Basic and acidic residues" evidence="10">
    <location>
        <begin position="598"/>
        <end position="608"/>
    </location>
</feature>
<dbReference type="NCBIfam" id="NF001413">
    <property type="entry name" value="PRK00290.1"/>
    <property type="match status" value="1"/>
</dbReference>
<dbReference type="InterPro" id="IPR029047">
    <property type="entry name" value="HSP70_peptide-bd_sf"/>
</dbReference>
<evidence type="ECO:0000256" key="8">
    <source>
        <dbReference type="RuleBase" id="RU003322"/>
    </source>
</evidence>
<dbReference type="PANTHER" id="PTHR19375">
    <property type="entry name" value="HEAT SHOCK PROTEIN 70KDA"/>
    <property type="match status" value="1"/>
</dbReference>
<evidence type="ECO:0000256" key="10">
    <source>
        <dbReference type="SAM" id="MobiDB-lite"/>
    </source>
</evidence>
<feature type="compositionally biased region" description="Low complexity" evidence="10">
    <location>
        <begin position="571"/>
        <end position="585"/>
    </location>
</feature>
<dbReference type="Pfam" id="PF00012">
    <property type="entry name" value="HSP70"/>
    <property type="match status" value="1"/>
</dbReference>
<dbReference type="FunFam" id="3.30.420.40:FF:000071">
    <property type="entry name" value="Molecular chaperone DnaK"/>
    <property type="match status" value="1"/>
</dbReference>
<dbReference type="Proteomes" id="UP000028537">
    <property type="component" value="Unassembled WGS sequence"/>
</dbReference>
<dbReference type="GO" id="GO:0140662">
    <property type="term" value="F:ATP-dependent protein folding chaperone"/>
    <property type="evidence" value="ECO:0007669"/>
    <property type="project" value="InterPro"/>
</dbReference>
<sequence>MAKEIILGIDLGTTNSCVAIIENKKPIVIETPEGKRTVPSVVSFNGDEVLVGDAAKRKQITNPNTISSVKRLIGTDQKVTILNKAYTPEEISAKILSYIKDYAEKKIGQKVQKAVITVPAYFNDAQRQATKNAGTIAGLVVERIINEPTAAALAYGIDKMDKEQRILVFDLGGGTFDVSVLDMADGTFEVLATSGDNQLGGDDWDEAVINWLLKSIIEEHNLDLSKNKMAMQRLKDAAEKAKIELSGINTTTISLPFIAMDESGSPVNFEKELNRATFNDLTRHLVERCRKPVLDAIEQSKLSLNEIDQVLLVGGSTRIPAVQDLVKELTNKEPNRSLNPDEVVAIGASIQGGVLAGEIDDILLLDVTPLTLSIETMGGVATPLINRNTKIPVSKSQVFSTAVDNQPSVDIRIVQGERSLAADNKLLGNFELSGIEPAPRGVPQIEIKFNIDANGIMSVTAKDLKTQKENTITIKDSQGLSQEEIDRMIKEAEENKEKDAKVKHERELVNRADSLISQLKQITNDEKMPAEQKANFEKEIDELTKYKDGGDYENLEKKLTEIENLLQQAAQFAAQAQQSGSSNSADDVTEATVTDENVDSKNKEDKAN</sequence>
<dbReference type="Gene3D" id="3.90.640.10">
    <property type="entry name" value="Actin, Chain A, domain 4"/>
    <property type="match status" value="1"/>
</dbReference>
<feature type="modified residue" description="Phosphothreonine; by autocatalysis" evidence="7">
    <location>
        <position position="175"/>
    </location>
</feature>
<dbReference type="SUPFAM" id="SSF53067">
    <property type="entry name" value="Actin-like ATPase domain"/>
    <property type="match status" value="2"/>
</dbReference>
<dbReference type="SUPFAM" id="SSF100920">
    <property type="entry name" value="Heat shock protein 70kD (HSP70), peptide-binding domain"/>
    <property type="match status" value="1"/>
</dbReference>
<dbReference type="PRINTS" id="PR00301">
    <property type="entry name" value="HEATSHOCK70"/>
</dbReference>
<evidence type="ECO:0000313" key="12">
    <source>
        <dbReference type="Proteomes" id="UP000028537"/>
    </source>
</evidence>
<keyword evidence="2 7" id="KW-0597">Phosphoprotein</keyword>
<keyword evidence="12" id="KW-1185">Reference proteome</keyword>
<comment type="similarity">
    <text evidence="1 7 8">Belongs to the heat shock protein 70 family.</text>
</comment>
<evidence type="ECO:0000256" key="7">
    <source>
        <dbReference type="HAMAP-Rule" id="MF_00332"/>
    </source>
</evidence>
<dbReference type="EMBL" id="JFDP01000089">
    <property type="protein sequence ID" value="KEZ22053.1"/>
    <property type="molecule type" value="Genomic_DNA"/>
</dbReference>
<evidence type="ECO:0000256" key="9">
    <source>
        <dbReference type="SAM" id="Coils"/>
    </source>
</evidence>
<dbReference type="FunFam" id="2.60.34.10:FF:000014">
    <property type="entry name" value="Chaperone protein DnaK HSP70"/>
    <property type="match status" value="1"/>
</dbReference>
<dbReference type="InterPro" id="IPR043129">
    <property type="entry name" value="ATPase_NBD"/>
</dbReference>
<dbReference type="GO" id="GO:0051082">
    <property type="term" value="F:unfolded protein binding"/>
    <property type="evidence" value="ECO:0007669"/>
    <property type="project" value="InterPro"/>
</dbReference>
<dbReference type="Gene3D" id="2.60.34.10">
    <property type="entry name" value="Substrate Binding Domain Of DNAk, Chain A, domain 1"/>
    <property type="match status" value="1"/>
</dbReference>
<dbReference type="PROSITE" id="PS00297">
    <property type="entry name" value="HSP70_1"/>
    <property type="match status" value="1"/>
</dbReference>
<dbReference type="NCBIfam" id="TIGR02350">
    <property type="entry name" value="prok_dnaK"/>
    <property type="match status" value="1"/>
</dbReference>
<organism evidence="11 12">
    <name type="scientific">Ureaplasma diversum NCTC 246</name>
    <dbReference type="NCBI Taxonomy" id="1188241"/>
    <lineage>
        <taxon>Bacteria</taxon>
        <taxon>Bacillati</taxon>
        <taxon>Mycoplasmatota</taxon>
        <taxon>Mycoplasmoidales</taxon>
        <taxon>Mycoplasmoidaceae</taxon>
        <taxon>Ureaplasma</taxon>
    </lineage>
</organism>
<dbReference type="FunFam" id="3.90.640.10:FF:000003">
    <property type="entry name" value="Molecular chaperone DnaK"/>
    <property type="match status" value="1"/>
</dbReference>
<evidence type="ECO:0000256" key="3">
    <source>
        <dbReference type="ARBA" id="ARBA00022741"/>
    </source>
</evidence>